<dbReference type="AlphaFoldDB" id="A0AA38RC29"/>
<accession>A0AA38RC29</accession>
<dbReference type="EMBL" id="JANBVN010000101">
    <property type="protein sequence ID" value="KAJ9144352.1"/>
    <property type="molecule type" value="Genomic_DNA"/>
</dbReference>
<evidence type="ECO:0000313" key="2">
    <source>
        <dbReference type="EMBL" id="KAJ9144352.1"/>
    </source>
</evidence>
<proteinExistence type="predicted"/>
<keyword evidence="3" id="KW-1185">Reference proteome</keyword>
<feature type="compositionally biased region" description="Acidic residues" evidence="1">
    <location>
        <begin position="34"/>
        <end position="55"/>
    </location>
</feature>
<reference evidence="2" key="1">
    <citation type="submission" date="2022-07" db="EMBL/GenBank/DDBJ databases">
        <title>Fungi with potential for degradation of polypropylene.</title>
        <authorList>
            <person name="Gostincar C."/>
        </authorList>
    </citation>
    <scope>NUCLEOTIDE SEQUENCE</scope>
    <source>
        <strain evidence="2">EXF-13287</strain>
    </source>
</reference>
<feature type="region of interest" description="Disordered" evidence="1">
    <location>
        <begin position="164"/>
        <end position="189"/>
    </location>
</feature>
<feature type="compositionally biased region" description="Acidic residues" evidence="1">
    <location>
        <begin position="422"/>
        <end position="440"/>
    </location>
</feature>
<organism evidence="2 3">
    <name type="scientific">Coniochaeta hoffmannii</name>
    <dbReference type="NCBI Taxonomy" id="91930"/>
    <lineage>
        <taxon>Eukaryota</taxon>
        <taxon>Fungi</taxon>
        <taxon>Dikarya</taxon>
        <taxon>Ascomycota</taxon>
        <taxon>Pezizomycotina</taxon>
        <taxon>Sordariomycetes</taxon>
        <taxon>Sordariomycetidae</taxon>
        <taxon>Coniochaetales</taxon>
        <taxon>Coniochaetaceae</taxon>
        <taxon>Coniochaeta</taxon>
    </lineage>
</organism>
<evidence type="ECO:0000256" key="1">
    <source>
        <dbReference type="SAM" id="MobiDB-lite"/>
    </source>
</evidence>
<feature type="compositionally biased region" description="Low complexity" evidence="1">
    <location>
        <begin position="252"/>
        <end position="264"/>
    </location>
</feature>
<sequence length="613" mass="67388">MSRNARQKLPPVRAPKQKKRRISDTTTSSSSLDLSDDEGYSAVDEISESEDDDEEHVVAAEEEHIISHEAHRGHPRSLPPQQDLEDDADEEEDEDDDDDDDDDTELPGQAVAEDEEADEDGDGDGDEVASWDGILSEGEEVAASEDLAANCLLDPNAANVERHVRFTGVPDSDSDSTTTETSEDVDGFFPDIFVEQASLDPAFRREIEYDPEESSASGGSFWDYGSQDRLDFDSDEEATPQGLMDGSPTPTPTVSQPPTETSTPVASGVVQELDGYETDGDTTEEDIPEPPVRRKLARRVESVDVSSDSDTERPRRKRGQPRLGRYNLDSSDRKPVAVLNPISRKMMIFTPQRMRRLDLSPESFNLDFFTNPPITQSSPILTNSASLMMSAMFSSNTFGDFVNTQPGGPAEAFFSLASDVPTVDDSDETGEADDAEDEEERNLKLEDFITFATDSDDEEQDENWDGDTNTAASTPGRPQTSASQMSAISGGSMTDVHPLLSHFDNNSNAVGAFRRNQINQQLILSDRATQESLAFSGPYHYGTLRGIKTGSLETVTAPITPLRRRKKSATDGYADLNRSPLESVSQKRKASNALSDPFHKRHRSISDMEVLHL</sequence>
<dbReference type="Proteomes" id="UP001174691">
    <property type="component" value="Unassembled WGS sequence"/>
</dbReference>
<feature type="region of interest" description="Disordered" evidence="1">
    <location>
        <begin position="420"/>
        <end position="490"/>
    </location>
</feature>
<feature type="compositionally biased region" description="Acidic residues" evidence="1">
    <location>
        <begin position="454"/>
        <end position="465"/>
    </location>
</feature>
<evidence type="ECO:0000313" key="3">
    <source>
        <dbReference type="Proteomes" id="UP001174691"/>
    </source>
</evidence>
<protein>
    <submittedName>
        <fullName evidence="2">Amidase</fullName>
    </submittedName>
</protein>
<feature type="compositionally biased region" description="Acidic residues" evidence="1">
    <location>
        <begin position="112"/>
        <end position="129"/>
    </location>
</feature>
<comment type="caution">
    <text evidence="2">The sequence shown here is derived from an EMBL/GenBank/DDBJ whole genome shotgun (WGS) entry which is preliminary data.</text>
</comment>
<feature type="region of interest" description="Disordered" evidence="1">
    <location>
        <begin position="563"/>
        <end position="599"/>
    </location>
</feature>
<feature type="region of interest" description="Disordered" evidence="1">
    <location>
        <begin position="1"/>
        <end position="131"/>
    </location>
</feature>
<name>A0AA38RC29_9PEZI</name>
<feature type="compositionally biased region" description="Acidic residues" evidence="1">
    <location>
        <begin position="83"/>
        <end position="105"/>
    </location>
</feature>
<gene>
    <name evidence="2" type="ORF">NKR19_g6510</name>
</gene>
<feature type="compositionally biased region" description="Acidic residues" evidence="1">
    <location>
        <begin position="274"/>
        <end position="288"/>
    </location>
</feature>
<feature type="compositionally biased region" description="Low complexity" evidence="1">
    <location>
        <begin position="24"/>
        <end position="33"/>
    </location>
</feature>
<feature type="region of interest" description="Disordered" evidence="1">
    <location>
        <begin position="203"/>
        <end position="329"/>
    </location>
</feature>
<feature type="compositionally biased region" description="Polar residues" evidence="1">
    <location>
        <begin position="466"/>
        <end position="490"/>
    </location>
</feature>
<feature type="compositionally biased region" description="Basic and acidic residues" evidence="1">
    <location>
        <begin position="56"/>
        <end position="72"/>
    </location>
</feature>